<evidence type="ECO:0000256" key="5">
    <source>
        <dbReference type="ARBA" id="ARBA00023163"/>
    </source>
</evidence>
<dbReference type="PANTHER" id="PTHR43133:SF8">
    <property type="entry name" value="RNA POLYMERASE SIGMA FACTOR HI_1459-RELATED"/>
    <property type="match status" value="1"/>
</dbReference>
<feature type="domain" description="RNA polymerase sigma-70 region 2" evidence="6">
    <location>
        <begin position="30"/>
        <end position="98"/>
    </location>
</feature>
<keyword evidence="2" id="KW-0805">Transcription regulation</keyword>
<dbReference type="Gene3D" id="1.10.1740.10">
    <property type="match status" value="1"/>
</dbReference>
<dbReference type="NCBIfam" id="TIGR02937">
    <property type="entry name" value="sigma70-ECF"/>
    <property type="match status" value="1"/>
</dbReference>
<dbReference type="GO" id="GO:0003677">
    <property type="term" value="F:DNA binding"/>
    <property type="evidence" value="ECO:0007669"/>
    <property type="project" value="UniProtKB-KW"/>
</dbReference>
<keyword evidence="3" id="KW-0731">Sigma factor</keyword>
<keyword evidence="5" id="KW-0804">Transcription</keyword>
<dbReference type="SUPFAM" id="SSF88946">
    <property type="entry name" value="Sigma2 domain of RNA polymerase sigma factors"/>
    <property type="match status" value="1"/>
</dbReference>
<protein>
    <submittedName>
        <fullName evidence="7">RNA polymerase sigma factor</fullName>
    </submittedName>
</protein>
<sequence length="201" mass="22735">MSEAADTQTSVSLLGTFQNDPSNAEAWDEFVRRYRPKIYGWCCARGLQGADADDVAQIVLAKLTEKMRGFQYDPSRSFRAWLKTVTQRTLIDFVGSRQHRTGQGDDHAWEALNSLEARTDLERRIEEAFDRELLDVAMLQVRQRVSAQSWDAFRLTALEGLSGADASRRLGMPVANVFMAKHRVQKSLQEEVRKLDGAGEP</sequence>
<dbReference type="PANTHER" id="PTHR43133">
    <property type="entry name" value="RNA POLYMERASE ECF-TYPE SIGMA FACTO"/>
    <property type="match status" value="1"/>
</dbReference>
<evidence type="ECO:0000259" key="6">
    <source>
        <dbReference type="Pfam" id="PF04542"/>
    </source>
</evidence>
<dbReference type="InterPro" id="IPR014284">
    <property type="entry name" value="RNA_pol_sigma-70_dom"/>
</dbReference>
<dbReference type="AlphaFoldDB" id="A0AAU7C899"/>
<evidence type="ECO:0000313" key="7">
    <source>
        <dbReference type="EMBL" id="XBH01350.1"/>
    </source>
</evidence>
<gene>
    <name evidence="7" type="ORF">V5E97_23690</name>
</gene>
<name>A0AAU7C899_9BACT</name>
<dbReference type="GO" id="GO:0016987">
    <property type="term" value="F:sigma factor activity"/>
    <property type="evidence" value="ECO:0007669"/>
    <property type="project" value="UniProtKB-KW"/>
</dbReference>
<dbReference type="EMBL" id="CP155447">
    <property type="protein sequence ID" value="XBH01350.1"/>
    <property type="molecule type" value="Genomic_DNA"/>
</dbReference>
<dbReference type="InterPro" id="IPR013325">
    <property type="entry name" value="RNA_pol_sigma_r2"/>
</dbReference>
<dbReference type="Pfam" id="PF04542">
    <property type="entry name" value="Sigma70_r2"/>
    <property type="match status" value="1"/>
</dbReference>
<dbReference type="InterPro" id="IPR007627">
    <property type="entry name" value="RNA_pol_sigma70_r2"/>
</dbReference>
<comment type="similarity">
    <text evidence="1">Belongs to the sigma-70 factor family. ECF subfamily.</text>
</comment>
<proteinExistence type="inferred from homology"/>
<dbReference type="SUPFAM" id="SSF88659">
    <property type="entry name" value="Sigma3 and sigma4 domains of RNA polymerase sigma factors"/>
    <property type="match status" value="1"/>
</dbReference>
<evidence type="ECO:0000256" key="2">
    <source>
        <dbReference type="ARBA" id="ARBA00023015"/>
    </source>
</evidence>
<dbReference type="InterPro" id="IPR013324">
    <property type="entry name" value="RNA_pol_sigma_r3/r4-like"/>
</dbReference>
<dbReference type="GO" id="GO:0006352">
    <property type="term" value="P:DNA-templated transcription initiation"/>
    <property type="evidence" value="ECO:0007669"/>
    <property type="project" value="InterPro"/>
</dbReference>
<evidence type="ECO:0000256" key="1">
    <source>
        <dbReference type="ARBA" id="ARBA00010641"/>
    </source>
</evidence>
<dbReference type="InterPro" id="IPR039425">
    <property type="entry name" value="RNA_pol_sigma-70-like"/>
</dbReference>
<organism evidence="7">
    <name type="scientific">Singulisphaera sp. Ch08</name>
    <dbReference type="NCBI Taxonomy" id="3120278"/>
    <lineage>
        <taxon>Bacteria</taxon>
        <taxon>Pseudomonadati</taxon>
        <taxon>Planctomycetota</taxon>
        <taxon>Planctomycetia</taxon>
        <taxon>Isosphaerales</taxon>
        <taxon>Isosphaeraceae</taxon>
        <taxon>Singulisphaera</taxon>
    </lineage>
</organism>
<keyword evidence="4" id="KW-0238">DNA-binding</keyword>
<evidence type="ECO:0000256" key="3">
    <source>
        <dbReference type="ARBA" id="ARBA00023082"/>
    </source>
</evidence>
<evidence type="ECO:0000256" key="4">
    <source>
        <dbReference type="ARBA" id="ARBA00023125"/>
    </source>
</evidence>
<dbReference type="RefSeq" id="WP_406694049.1">
    <property type="nucleotide sequence ID" value="NZ_CP155447.1"/>
</dbReference>
<reference evidence="7" key="1">
    <citation type="submission" date="2024-05" db="EMBL/GenBank/DDBJ databases">
        <title>Planctomycetes of the genus Singulisphaera possess chitinolytic capabilities.</title>
        <authorList>
            <person name="Ivanova A."/>
        </authorList>
    </citation>
    <scope>NUCLEOTIDE SEQUENCE</scope>
    <source>
        <strain evidence="7">Ch08T</strain>
    </source>
</reference>
<accession>A0AAU7C899</accession>